<evidence type="ECO:0000256" key="2">
    <source>
        <dbReference type="ARBA" id="ARBA00023108"/>
    </source>
</evidence>
<evidence type="ECO:0000256" key="3">
    <source>
        <dbReference type="ARBA" id="ARBA00060902"/>
    </source>
</evidence>
<dbReference type="AlphaFoldDB" id="A0ABD2NU03"/>
<dbReference type="Proteomes" id="UP001516400">
    <property type="component" value="Unassembled WGS sequence"/>
</dbReference>
<dbReference type="SMART" id="SM00700">
    <property type="entry name" value="JHBP"/>
    <property type="match status" value="1"/>
</dbReference>
<comment type="similarity">
    <text evidence="3">Belongs to the TO family.</text>
</comment>
<comment type="caution">
    <text evidence="4">The sequence shown here is derived from an EMBL/GenBank/DDBJ whole genome shotgun (WGS) entry which is preliminary data.</text>
</comment>
<protein>
    <submittedName>
        <fullName evidence="4">Uncharacterized protein</fullName>
    </submittedName>
</protein>
<dbReference type="Gene3D" id="3.15.10.30">
    <property type="entry name" value="Haemolymph juvenile hormone binding protein"/>
    <property type="match status" value="1"/>
</dbReference>
<dbReference type="EMBL" id="JABFTP020000144">
    <property type="protein sequence ID" value="KAL3282201.1"/>
    <property type="molecule type" value="Genomic_DNA"/>
</dbReference>
<accession>A0ABD2NU03</accession>
<evidence type="ECO:0000313" key="4">
    <source>
        <dbReference type="EMBL" id="KAL3282201.1"/>
    </source>
</evidence>
<keyword evidence="2" id="KW-0090">Biological rhythms</keyword>
<dbReference type="InterPro" id="IPR010562">
    <property type="entry name" value="Haemolymph_juvenile_hormone-bd"/>
</dbReference>
<organism evidence="4 5">
    <name type="scientific">Cryptolaemus montrouzieri</name>
    <dbReference type="NCBI Taxonomy" id="559131"/>
    <lineage>
        <taxon>Eukaryota</taxon>
        <taxon>Metazoa</taxon>
        <taxon>Ecdysozoa</taxon>
        <taxon>Arthropoda</taxon>
        <taxon>Hexapoda</taxon>
        <taxon>Insecta</taxon>
        <taxon>Pterygota</taxon>
        <taxon>Neoptera</taxon>
        <taxon>Endopterygota</taxon>
        <taxon>Coleoptera</taxon>
        <taxon>Polyphaga</taxon>
        <taxon>Cucujiformia</taxon>
        <taxon>Coccinelloidea</taxon>
        <taxon>Coccinellidae</taxon>
        <taxon>Scymninae</taxon>
        <taxon>Scymnini</taxon>
        <taxon>Cryptolaemus</taxon>
    </lineage>
</organism>
<proteinExistence type="inferred from homology"/>
<name>A0ABD2NU03_9CUCU</name>
<dbReference type="PANTHER" id="PTHR11008:SF33">
    <property type="entry name" value="PROTEIN TAKEOUT"/>
    <property type="match status" value="1"/>
</dbReference>
<reference evidence="4 5" key="1">
    <citation type="journal article" date="2021" name="BMC Biol.">
        <title>Horizontally acquired antibacterial genes associated with adaptive radiation of ladybird beetles.</title>
        <authorList>
            <person name="Li H.S."/>
            <person name="Tang X.F."/>
            <person name="Huang Y.H."/>
            <person name="Xu Z.Y."/>
            <person name="Chen M.L."/>
            <person name="Du X.Y."/>
            <person name="Qiu B.Y."/>
            <person name="Chen P.T."/>
            <person name="Zhang W."/>
            <person name="Slipinski A."/>
            <person name="Escalona H.E."/>
            <person name="Waterhouse R.M."/>
            <person name="Zwick A."/>
            <person name="Pang H."/>
        </authorList>
    </citation>
    <scope>NUCLEOTIDE SEQUENCE [LARGE SCALE GENOMIC DNA]</scope>
    <source>
        <strain evidence="4">SYSU2018</strain>
    </source>
</reference>
<dbReference type="InterPro" id="IPR038606">
    <property type="entry name" value="To_sf"/>
</dbReference>
<evidence type="ECO:0000313" key="5">
    <source>
        <dbReference type="Proteomes" id="UP001516400"/>
    </source>
</evidence>
<dbReference type="GO" id="GO:0007623">
    <property type="term" value="P:circadian rhythm"/>
    <property type="evidence" value="ECO:0007669"/>
    <property type="project" value="UniProtKB-ARBA"/>
</dbReference>
<dbReference type="Pfam" id="PF06585">
    <property type="entry name" value="JHBP"/>
    <property type="match status" value="1"/>
</dbReference>
<dbReference type="FunFam" id="3.15.10.30:FF:000001">
    <property type="entry name" value="Takeout-like protein 1"/>
    <property type="match status" value="1"/>
</dbReference>
<gene>
    <name evidence="4" type="ORF">HHI36_005395</name>
</gene>
<keyword evidence="1" id="KW-0732">Signal</keyword>
<keyword evidence="5" id="KW-1185">Reference proteome</keyword>
<dbReference type="PANTHER" id="PTHR11008">
    <property type="entry name" value="PROTEIN TAKEOUT-LIKE PROTEIN"/>
    <property type="match status" value="1"/>
</dbReference>
<sequence>MKPDRLFLKHLSHTSWLKVCRRSDPELNQCMSDLLLDMFPYLAAGVPELNIESFEPLHLDKVSISKGHGPIVLTGSLFDMEVFGPSNSTPTYTDMNLTEHKWNFGVNLPMLDIKSRYNMKGHILVLPLVGHGNCELKLYDIKTKVHTNFSMPIKNGREILSVDQMKVQFSVGHMRIKLYNLFNGNKVLGKYNYGETVNNFINKNAMEIIQELEESINQSMADIFIHLLNNIFAKLPTDLWLLSDEQFVEYERRKQSE</sequence>
<evidence type="ECO:0000256" key="1">
    <source>
        <dbReference type="ARBA" id="ARBA00022729"/>
    </source>
</evidence>